<comment type="function">
    <text evidence="6">Heterodimeric electron transfer flavoprotein that accepts electrons from several mitochondrial dehydrogenases, including acyl-CoA dehydrogenases, glutaryl-CoA and sarcosine dehydrogenase. It transfers the electrons to the main mitochondrial respiratory chain via ETF-ubiquinone oxidoreductase. Required for normal mitochondrial fatty acid oxidation and normal amino acid metabolism. ETFB binds an AMP molecule that probably has a purely structural role.</text>
</comment>
<dbReference type="Ensembl" id="ENSOANT00000047176.1">
    <property type="protein sequence ID" value="ENSOANP00000037510.1"/>
    <property type="gene ID" value="ENSOANG00000047816.1"/>
</dbReference>
<comment type="subunit">
    <text evidence="8">Heterodimer of an alpha and a beta subunit.</text>
</comment>
<evidence type="ECO:0000256" key="7">
    <source>
        <dbReference type="ARBA" id="ARBA00046893"/>
    </source>
</evidence>
<evidence type="ECO:0000313" key="13">
    <source>
        <dbReference type="Proteomes" id="UP000002279"/>
    </source>
</evidence>
<dbReference type="InParanoid" id="A0A6I8N9P6"/>
<dbReference type="SMART" id="SM00893">
    <property type="entry name" value="ETF"/>
    <property type="match status" value="1"/>
</dbReference>
<evidence type="ECO:0000256" key="2">
    <source>
        <dbReference type="ARBA" id="ARBA00007557"/>
    </source>
</evidence>
<dbReference type="Bgee" id="ENSOANG00000047816">
    <property type="expression patterns" value="Expressed in heart and 7 other cell types or tissues"/>
</dbReference>
<feature type="binding site" evidence="9">
    <location>
        <begin position="151"/>
        <end position="162"/>
    </location>
    <ligand>
        <name>AMP</name>
        <dbReference type="ChEBI" id="CHEBI:456215"/>
    </ligand>
</feature>
<evidence type="ECO:0000256" key="5">
    <source>
        <dbReference type="ARBA" id="ARBA00022982"/>
    </source>
</evidence>
<feature type="compositionally biased region" description="Low complexity" evidence="10">
    <location>
        <begin position="7"/>
        <end position="19"/>
    </location>
</feature>
<dbReference type="GeneTree" id="ENSGT00390000009936"/>
<reference evidence="12" key="3">
    <citation type="submission" date="2025-09" db="UniProtKB">
        <authorList>
            <consortium name="Ensembl"/>
        </authorList>
    </citation>
    <scope>IDENTIFICATION</scope>
    <source>
        <strain evidence="12">Glennie</strain>
    </source>
</reference>
<dbReference type="GO" id="GO:0022904">
    <property type="term" value="P:respiratory electron transport chain"/>
    <property type="evidence" value="ECO:0007669"/>
    <property type="project" value="Ensembl"/>
</dbReference>
<dbReference type="GO" id="GO:0009055">
    <property type="term" value="F:electron transfer activity"/>
    <property type="evidence" value="ECO:0000318"/>
    <property type="project" value="GO_Central"/>
</dbReference>
<dbReference type="PIRSF" id="PIRSF000090">
    <property type="entry name" value="Beta-ETF"/>
    <property type="match status" value="1"/>
</dbReference>
<comment type="function">
    <text evidence="8">The electron transfer flavoprotein serves as a specific electron acceptor for several dehydrogenases, including five acyl-CoA dehydrogenases, glutaryl-CoA and sarcosine dehydrogenase. It transfers the electrons to the main mitochondrial respiratory chain via ETF-ubiquinone oxidoreductase (ETF dehydrogenase).</text>
</comment>
<organism evidence="12 13">
    <name type="scientific">Ornithorhynchus anatinus</name>
    <name type="common">Duckbill platypus</name>
    <dbReference type="NCBI Taxonomy" id="9258"/>
    <lineage>
        <taxon>Eukaryota</taxon>
        <taxon>Metazoa</taxon>
        <taxon>Chordata</taxon>
        <taxon>Craniata</taxon>
        <taxon>Vertebrata</taxon>
        <taxon>Euteleostomi</taxon>
        <taxon>Mammalia</taxon>
        <taxon>Monotremata</taxon>
        <taxon>Ornithorhynchidae</taxon>
        <taxon>Ornithorhynchus</taxon>
    </lineage>
</organism>
<evidence type="ECO:0000259" key="11">
    <source>
        <dbReference type="SMART" id="SM00893"/>
    </source>
</evidence>
<keyword evidence="4 8" id="KW-0813">Transport</keyword>
<dbReference type="PANTHER" id="PTHR21294:SF8">
    <property type="entry name" value="ELECTRON TRANSFER FLAVOPROTEIN SUBUNIT BETA"/>
    <property type="match status" value="1"/>
</dbReference>
<dbReference type="Gene3D" id="3.40.50.620">
    <property type="entry name" value="HUPs"/>
    <property type="match status" value="1"/>
</dbReference>
<feature type="binding site" evidence="9">
    <location>
        <begin position="67"/>
        <end position="70"/>
    </location>
    <ligand>
        <name>AMP</name>
        <dbReference type="ChEBI" id="CHEBI:456215"/>
    </ligand>
</feature>
<comment type="similarity">
    <text evidence="2 8">Belongs to the ETF beta-subunit/FixA family.</text>
</comment>
<protein>
    <recommendedName>
        <fullName evidence="3 8">Electron transfer flavoprotein subunit beta</fullName>
        <shortName evidence="8">Beta-ETF</shortName>
    </recommendedName>
</protein>
<dbReference type="Proteomes" id="UP000002279">
    <property type="component" value="Chromosome 5"/>
</dbReference>
<dbReference type="GO" id="GO:0045251">
    <property type="term" value="C:electron transfer flavoprotein complex"/>
    <property type="evidence" value="ECO:0007669"/>
    <property type="project" value="Ensembl"/>
</dbReference>
<dbReference type="AlphaFoldDB" id="A0A6I8N9P6"/>
<evidence type="ECO:0000256" key="3">
    <source>
        <dbReference type="ARBA" id="ARBA00016797"/>
    </source>
</evidence>
<dbReference type="FunFam" id="3.40.50.620:FF:000011">
    <property type="entry name" value="Electron transfer flavoprotein subunit beta"/>
    <property type="match status" value="1"/>
</dbReference>
<dbReference type="InterPro" id="IPR014729">
    <property type="entry name" value="Rossmann-like_a/b/a_fold"/>
</dbReference>
<keyword evidence="13" id="KW-1185">Reference proteome</keyword>
<reference evidence="12 13" key="1">
    <citation type="journal article" date="2008" name="Nature">
        <title>Genome analysis of the platypus reveals unique signatures of evolution.</title>
        <authorList>
            <person name="Warren W.C."/>
            <person name="Hillier L.W."/>
            <person name="Marshall Graves J.A."/>
            <person name="Birney E."/>
            <person name="Ponting C.P."/>
            <person name="Grutzner F."/>
            <person name="Belov K."/>
            <person name="Miller W."/>
            <person name="Clarke L."/>
            <person name="Chinwalla A.T."/>
            <person name="Yang S.P."/>
            <person name="Heger A."/>
            <person name="Locke D.P."/>
            <person name="Miethke P."/>
            <person name="Waters P.D."/>
            <person name="Veyrunes F."/>
            <person name="Fulton L."/>
            <person name="Fulton B."/>
            <person name="Graves T."/>
            <person name="Wallis J."/>
            <person name="Puente X.S."/>
            <person name="Lopez-Otin C."/>
            <person name="Ordonez G.R."/>
            <person name="Eichler E.E."/>
            <person name="Chen L."/>
            <person name="Cheng Z."/>
            <person name="Deakin J.E."/>
            <person name="Alsop A."/>
            <person name="Thompson K."/>
            <person name="Kirby P."/>
            <person name="Papenfuss A.T."/>
            <person name="Wakefield M.J."/>
            <person name="Olender T."/>
            <person name="Lancet D."/>
            <person name="Huttley G.A."/>
            <person name="Smit A.F."/>
            <person name="Pask A."/>
            <person name="Temple-Smith P."/>
            <person name="Batzer M.A."/>
            <person name="Walker J.A."/>
            <person name="Konkel M.K."/>
            <person name="Harris R.S."/>
            <person name="Whittington C.M."/>
            <person name="Wong E.S."/>
            <person name="Gemmell N.J."/>
            <person name="Buschiazzo E."/>
            <person name="Vargas Jentzsch I.M."/>
            <person name="Merkel A."/>
            <person name="Schmitz J."/>
            <person name="Zemann A."/>
            <person name="Churakov G."/>
            <person name="Kriegs J.O."/>
            <person name="Brosius J."/>
            <person name="Murchison E.P."/>
            <person name="Sachidanandam R."/>
            <person name="Smith C."/>
            <person name="Hannon G.J."/>
            <person name="Tsend-Ayush E."/>
            <person name="McMillan D."/>
            <person name="Attenborough R."/>
            <person name="Rens W."/>
            <person name="Ferguson-Smith M."/>
            <person name="Lefevre C.M."/>
            <person name="Sharp J.A."/>
            <person name="Nicholas K.R."/>
            <person name="Ray D.A."/>
            <person name="Kube M."/>
            <person name="Reinhardt R."/>
            <person name="Pringle T.H."/>
            <person name="Taylor J."/>
            <person name="Jones R.C."/>
            <person name="Nixon B."/>
            <person name="Dacheux J.L."/>
            <person name="Niwa H."/>
            <person name="Sekita Y."/>
            <person name="Huang X."/>
            <person name="Stark A."/>
            <person name="Kheradpour P."/>
            <person name="Kellis M."/>
            <person name="Flicek P."/>
            <person name="Chen Y."/>
            <person name="Webber C."/>
            <person name="Hardison R."/>
            <person name="Nelson J."/>
            <person name="Hallsworth-Pepin K."/>
            <person name="Delehaunty K."/>
            <person name="Markovic C."/>
            <person name="Minx P."/>
            <person name="Feng Y."/>
            <person name="Kremitzki C."/>
            <person name="Mitreva M."/>
            <person name="Glasscock J."/>
            <person name="Wylie T."/>
            <person name="Wohldmann P."/>
            <person name="Thiru P."/>
            <person name="Nhan M.N."/>
            <person name="Pohl C.S."/>
            <person name="Smith S.M."/>
            <person name="Hou S."/>
            <person name="Nefedov M."/>
            <person name="de Jong P.J."/>
            <person name="Renfree M.B."/>
            <person name="Mardis E.R."/>
            <person name="Wilson R.K."/>
        </authorList>
    </citation>
    <scope>NUCLEOTIDE SEQUENCE [LARGE SCALE GENOMIC DNA]</scope>
    <source>
        <strain evidence="12 13">Glennie</strain>
    </source>
</reference>
<evidence type="ECO:0000256" key="4">
    <source>
        <dbReference type="ARBA" id="ARBA00022448"/>
    </source>
</evidence>
<dbReference type="PROSITE" id="PS01065">
    <property type="entry name" value="ETF_BETA"/>
    <property type="match status" value="1"/>
</dbReference>
<accession>A0A6I8N9P6</accession>
<feature type="binding site" evidence="9">
    <location>
        <position position="94"/>
    </location>
    <ligand>
        <name>AMP</name>
        <dbReference type="ChEBI" id="CHEBI:456215"/>
    </ligand>
</feature>
<evidence type="ECO:0000256" key="1">
    <source>
        <dbReference type="ARBA" id="ARBA00004305"/>
    </source>
</evidence>
<dbReference type="InterPro" id="IPR014730">
    <property type="entry name" value="ETF_a/b_N"/>
</dbReference>
<dbReference type="OMA" id="EINQPRI"/>
<dbReference type="InterPro" id="IPR012255">
    <property type="entry name" value="ETF_b"/>
</dbReference>
<dbReference type="GO" id="GO:0005759">
    <property type="term" value="C:mitochondrial matrix"/>
    <property type="evidence" value="ECO:0007669"/>
    <property type="project" value="UniProtKB-SubCell"/>
</dbReference>
<feature type="domain" description="Electron transfer flavoprotein alpha/beta-subunit N-terminal" evidence="11">
    <location>
        <begin position="54"/>
        <end position="246"/>
    </location>
</feature>
<keyword evidence="5 8" id="KW-0249">Electron transport</keyword>
<dbReference type="InterPro" id="IPR000049">
    <property type="entry name" value="ET-Flavoprotein_bsu_CS"/>
</dbReference>
<gene>
    <name evidence="12" type="primary">ETFB</name>
</gene>
<reference evidence="12" key="2">
    <citation type="submission" date="2025-08" db="UniProtKB">
        <authorList>
            <consortium name="Ensembl"/>
        </authorList>
    </citation>
    <scope>IDENTIFICATION</scope>
    <source>
        <strain evidence="12">Glennie</strain>
    </source>
</reference>
<dbReference type="GO" id="GO:0005739">
    <property type="term" value="C:mitochondrion"/>
    <property type="evidence" value="ECO:0000318"/>
    <property type="project" value="GO_Central"/>
</dbReference>
<sequence>MPPHRASLPLGPSLLSPSPRNEGETPIGTAEPRALVAVKRVIDYAVKIRVKPDRTGVVTDGVKHSMNPFCEIAVEEAVRLKEKKLVKEVIAVSCGPQQCQETLRTALAMGADRGIHVEVAAADAERLGPLQVSRVLAALVKREKVDLVLLGKQAIDDDCNQTGQMTAAMLDWPQGTFASALTLEGSALKVEREVDGGLETVRLKLPSVVTTDLRLNEPRYATLPNIMKAKKKKIEVVTPQALGVDTSSRLTVLSVEEPAQRTAGVTVATVEELVAKLKEAGRI</sequence>
<dbReference type="SUPFAM" id="SSF52402">
    <property type="entry name" value="Adenine nucleotide alpha hydrolases-like"/>
    <property type="match status" value="1"/>
</dbReference>
<proteinExistence type="inferred from homology"/>
<name>A0A6I8N9P6_ORNAN</name>
<dbReference type="GO" id="GO:0009063">
    <property type="term" value="P:amino acid catabolic process"/>
    <property type="evidence" value="ECO:0007669"/>
    <property type="project" value="Ensembl"/>
</dbReference>
<evidence type="ECO:0000256" key="6">
    <source>
        <dbReference type="ARBA" id="ARBA00045835"/>
    </source>
</evidence>
<keyword evidence="8" id="KW-0496">Mitochondrion</keyword>
<feature type="binding site" evidence="9">
    <location>
        <position position="37"/>
    </location>
    <ligand>
        <name>AMP</name>
        <dbReference type="ChEBI" id="CHEBI:456215"/>
    </ligand>
</feature>
<dbReference type="Pfam" id="PF01012">
    <property type="entry name" value="ETF"/>
    <property type="match status" value="1"/>
</dbReference>
<evidence type="ECO:0000313" key="12">
    <source>
        <dbReference type="Ensembl" id="ENSOANP00000037510.1"/>
    </source>
</evidence>
<comment type="subunit">
    <text evidence="7">Heterodimer composed of ETFA and ETFB. Identified in a complex that contains ETFA, ETFB and ETFRF1. Interacts with ACADM.</text>
</comment>
<evidence type="ECO:0000256" key="10">
    <source>
        <dbReference type="SAM" id="MobiDB-lite"/>
    </source>
</evidence>
<dbReference type="FunCoup" id="A0A6I8N9P6">
    <property type="interactions" value="1300"/>
</dbReference>
<dbReference type="GO" id="GO:0033539">
    <property type="term" value="P:fatty acid beta-oxidation using acyl-CoA dehydrogenase"/>
    <property type="evidence" value="ECO:0000318"/>
    <property type="project" value="GO_Central"/>
</dbReference>
<evidence type="ECO:0000256" key="8">
    <source>
        <dbReference type="PIRNR" id="PIRNR000090"/>
    </source>
</evidence>
<dbReference type="InterPro" id="IPR033948">
    <property type="entry name" value="ETF_beta_N"/>
</dbReference>
<feature type="region of interest" description="Disordered" evidence="10">
    <location>
        <begin position="1"/>
        <end position="28"/>
    </location>
</feature>
<dbReference type="CDD" id="cd01714">
    <property type="entry name" value="ETF_beta"/>
    <property type="match status" value="1"/>
</dbReference>
<comment type="subcellular location">
    <subcellularLocation>
        <location evidence="1 8">Mitochondrion matrix</location>
    </subcellularLocation>
</comment>
<evidence type="ECO:0000256" key="9">
    <source>
        <dbReference type="PIRSR" id="PIRSR000090-1"/>
    </source>
</evidence>
<dbReference type="PANTHER" id="PTHR21294">
    <property type="entry name" value="ELECTRON TRANSFER FLAVOPROTEIN BETA-SUBUNIT"/>
    <property type="match status" value="1"/>
</dbReference>